<comment type="caution">
    <text evidence="1">The sequence shown here is derived from an EMBL/GenBank/DDBJ whole genome shotgun (WGS) entry which is preliminary data.</text>
</comment>
<proteinExistence type="predicted"/>
<evidence type="ECO:0000313" key="1">
    <source>
        <dbReference type="EMBL" id="GLY83854.1"/>
    </source>
</evidence>
<protein>
    <submittedName>
        <fullName evidence="1">Uncharacterized protein</fullName>
    </submittedName>
</protein>
<sequence>MERVVAETMAVNLASRRVMEKSGLILTRTFRRDGLEAVDGFEHGVVEYALTRAGWAPGRVIPD</sequence>
<accession>A0A9W6RXY1</accession>
<dbReference type="Proteomes" id="UP001165074">
    <property type="component" value="Unassembled WGS sequence"/>
</dbReference>
<gene>
    <name evidence="1" type="ORF">Airi02_017830</name>
</gene>
<dbReference type="Gene3D" id="3.40.630.30">
    <property type="match status" value="1"/>
</dbReference>
<keyword evidence="2" id="KW-1185">Reference proteome</keyword>
<dbReference type="SUPFAM" id="SSF55729">
    <property type="entry name" value="Acyl-CoA N-acyltransferases (Nat)"/>
    <property type="match status" value="1"/>
</dbReference>
<dbReference type="AlphaFoldDB" id="A0A9W6RXY1"/>
<dbReference type="EMBL" id="BSTK01000002">
    <property type="protein sequence ID" value="GLY83854.1"/>
    <property type="molecule type" value="Genomic_DNA"/>
</dbReference>
<reference evidence="1" key="1">
    <citation type="submission" date="2023-03" db="EMBL/GenBank/DDBJ databases">
        <title>Actinoallomurus iriomotensis NBRC 103684.</title>
        <authorList>
            <person name="Ichikawa N."/>
            <person name="Sato H."/>
            <person name="Tonouchi N."/>
        </authorList>
    </citation>
    <scope>NUCLEOTIDE SEQUENCE</scope>
    <source>
        <strain evidence="1">NBRC 103684</strain>
    </source>
</reference>
<dbReference type="InterPro" id="IPR016181">
    <property type="entry name" value="Acyl_CoA_acyltransferase"/>
</dbReference>
<evidence type="ECO:0000313" key="2">
    <source>
        <dbReference type="Proteomes" id="UP001165074"/>
    </source>
</evidence>
<organism evidence="1 2">
    <name type="scientific">Actinoallomurus iriomotensis</name>
    <dbReference type="NCBI Taxonomy" id="478107"/>
    <lineage>
        <taxon>Bacteria</taxon>
        <taxon>Bacillati</taxon>
        <taxon>Actinomycetota</taxon>
        <taxon>Actinomycetes</taxon>
        <taxon>Streptosporangiales</taxon>
        <taxon>Thermomonosporaceae</taxon>
        <taxon>Actinoallomurus</taxon>
    </lineage>
</organism>
<name>A0A9W6RXY1_9ACTN</name>